<evidence type="ECO:0000256" key="18">
    <source>
        <dbReference type="ARBA" id="ARBA00037847"/>
    </source>
</evidence>
<dbReference type="OMA" id="MSCFRLA"/>
<organism evidence="21">
    <name type="scientific">Naegleria gruberi</name>
    <name type="common">Amoeba</name>
    <dbReference type="NCBI Taxonomy" id="5762"/>
    <lineage>
        <taxon>Eukaryota</taxon>
        <taxon>Discoba</taxon>
        <taxon>Heterolobosea</taxon>
        <taxon>Tetramitia</taxon>
        <taxon>Eutetramitia</taxon>
        <taxon>Vahlkampfiidae</taxon>
        <taxon>Naegleria</taxon>
    </lineage>
</organism>
<evidence type="ECO:0000256" key="12">
    <source>
        <dbReference type="ARBA" id="ARBA00023136"/>
    </source>
</evidence>
<evidence type="ECO:0000256" key="14">
    <source>
        <dbReference type="ARBA" id="ARBA00023235"/>
    </source>
</evidence>
<evidence type="ECO:0000256" key="2">
    <source>
        <dbReference type="ARBA" id="ARBA00007409"/>
    </source>
</evidence>
<keyword evidence="11" id="KW-0443">Lipid metabolism</keyword>
<keyword evidence="10" id="KW-1133">Transmembrane helix</keyword>
<dbReference type="KEGG" id="ngr:NAEGRDRAFT_29414"/>
<dbReference type="PROSITE" id="PS00195">
    <property type="entry name" value="GLUTAREDOXIN_1"/>
    <property type="match status" value="1"/>
</dbReference>
<dbReference type="InterPro" id="IPR036249">
    <property type="entry name" value="Thioredoxin-like_sf"/>
</dbReference>
<evidence type="ECO:0000256" key="13">
    <source>
        <dbReference type="ARBA" id="ARBA00023160"/>
    </source>
</evidence>
<dbReference type="UniPathway" id="UPA00662"/>
<keyword evidence="7" id="KW-0643">Prostaglandin biosynthesis</keyword>
<comment type="subcellular location">
    <subcellularLocation>
        <location evidence="18">Endomembrane system</location>
        <topology evidence="18">Single-pass membrane protein</topology>
    </subcellularLocation>
</comment>
<comment type="catalytic activity">
    <reaction evidence="15">
        <text>prostaglandin H2 = (12S)-hydroxy-(5Z,8E,10E)-heptadecatrienoate + malonaldehyde</text>
        <dbReference type="Rhea" id="RHEA:48644"/>
        <dbReference type="ChEBI" id="CHEBI:57405"/>
        <dbReference type="ChEBI" id="CHEBI:90694"/>
        <dbReference type="ChEBI" id="CHEBI:566274"/>
    </reaction>
    <physiologicalReaction direction="left-to-right" evidence="15">
        <dbReference type="Rhea" id="RHEA:48645"/>
    </physiologicalReaction>
</comment>
<dbReference type="PROSITE" id="PS50404">
    <property type="entry name" value="GST_NTER"/>
    <property type="match status" value="1"/>
</dbReference>
<comment type="pathway">
    <text evidence="1">Lipid metabolism; prostaglandin biosynthesis.</text>
</comment>
<keyword evidence="14" id="KW-0413">Isomerase</keyword>
<dbReference type="InterPro" id="IPR040079">
    <property type="entry name" value="Glutathione_S-Trfase"/>
</dbReference>
<dbReference type="Gene3D" id="3.40.30.10">
    <property type="entry name" value="Glutaredoxin"/>
    <property type="match status" value="1"/>
</dbReference>
<dbReference type="GO" id="GO:0001516">
    <property type="term" value="P:prostaglandin biosynthetic process"/>
    <property type="evidence" value="ECO:0007669"/>
    <property type="project" value="UniProtKB-UniPathway"/>
</dbReference>
<comment type="catalytic activity">
    <reaction evidence="16">
        <text>prostaglandin H2 = prostaglandin E2</text>
        <dbReference type="Rhea" id="RHEA:12893"/>
        <dbReference type="ChEBI" id="CHEBI:57405"/>
        <dbReference type="ChEBI" id="CHEBI:606564"/>
        <dbReference type="EC" id="5.3.99.3"/>
    </reaction>
    <physiologicalReaction direction="left-to-right" evidence="16">
        <dbReference type="Rhea" id="RHEA:12894"/>
    </physiologicalReaction>
</comment>
<proteinExistence type="inferred from homology"/>
<keyword evidence="8" id="KW-0812">Transmembrane</keyword>
<comment type="similarity">
    <text evidence="2">Belongs to the GST superfamily.</text>
</comment>
<evidence type="ECO:0000256" key="9">
    <source>
        <dbReference type="ARBA" id="ARBA00022832"/>
    </source>
</evidence>
<evidence type="ECO:0000256" key="8">
    <source>
        <dbReference type="ARBA" id="ARBA00022692"/>
    </source>
</evidence>
<evidence type="ECO:0000313" key="20">
    <source>
        <dbReference type="EMBL" id="EFC50754.1"/>
    </source>
</evidence>
<dbReference type="EMBL" id="GG738845">
    <property type="protein sequence ID" value="EFC50754.1"/>
    <property type="molecule type" value="Genomic_DNA"/>
</dbReference>
<accession>D2UY89</accession>
<keyword evidence="6" id="KW-0444">Lipid biosynthesis</keyword>
<dbReference type="SFLD" id="SFLDS00019">
    <property type="entry name" value="Glutathione_Transferase_(cytos"/>
    <property type="match status" value="1"/>
</dbReference>
<evidence type="ECO:0000256" key="16">
    <source>
        <dbReference type="ARBA" id="ARBA00023931"/>
    </source>
</evidence>
<dbReference type="InterPro" id="IPR004045">
    <property type="entry name" value="Glutathione_S-Trfase_N"/>
</dbReference>
<dbReference type="InterPro" id="IPR011767">
    <property type="entry name" value="GLR_AS"/>
</dbReference>
<evidence type="ECO:0000256" key="10">
    <source>
        <dbReference type="ARBA" id="ARBA00022989"/>
    </source>
</evidence>
<evidence type="ECO:0000256" key="1">
    <source>
        <dbReference type="ARBA" id="ARBA00004702"/>
    </source>
</evidence>
<keyword evidence="12" id="KW-0472">Membrane</keyword>
<dbReference type="Proteomes" id="UP000006671">
    <property type="component" value="Unassembled WGS sequence"/>
</dbReference>
<dbReference type="OrthoDB" id="423541at2759"/>
<evidence type="ECO:0000256" key="6">
    <source>
        <dbReference type="ARBA" id="ARBA00022516"/>
    </source>
</evidence>
<protein>
    <recommendedName>
        <fullName evidence="4">Prostaglandin E synthase 2</fullName>
        <ecNumber evidence="3">5.3.99.3</ecNumber>
    </recommendedName>
    <alternativeName>
        <fullName evidence="17">Microsomal prostaglandin E synthase 2</fullName>
    </alternativeName>
</protein>
<dbReference type="AlphaFoldDB" id="D2UY89"/>
<dbReference type="CDD" id="cd03197">
    <property type="entry name" value="GST_C_mPGES2"/>
    <property type="match status" value="1"/>
</dbReference>
<dbReference type="GO" id="GO:0050220">
    <property type="term" value="F:prostaglandin-E synthase activity"/>
    <property type="evidence" value="ECO:0007669"/>
    <property type="project" value="UniProtKB-EC"/>
</dbReference>
<sequence>MNILREVLKGKNKNEYNITLYQYQVCPFCCKVRAYLDFNQIPYKIIEVNPLFKSEIKFSKDYRKVPIVVIDGLINNQLNDSSRIITHLNDVLDETKTMNTKDTVKWRKWVDDTFVHTLAPNIYRTNEEAVEAFEYISEQNGFSWFQKQAVLYGGSFTMYAVAKRLKKKYGIEDEREAIFSCGKKWINEAVLPNGRFHGGDKPDLADLAAYGILTSIEGLRTFNELTKEVPQLGAWYDMMKRTVPKCSGIKINK</sequence>
<dbReference type="Pfam" id="PF13417">
    <property type="entry name" value="GST_N_3"/>
    <property type="match status" value="1"/>
</dbReference>
<evidence type="ECO:0000256" key="7">
    <source>
        <dbReference type="ARBA" id="ARBA00022585"/>
    </source>
</evidence>
<dbReference type="PANTHER" id="PTHR12782:SF5">
    <property type="entry name" value="PROSTAGLANDIN E SYNTHASE 2"/>
    <property type="match status" value="1"/>
</dbReference>
<dbReference type="InterPro" id="IPR036282">
    <property type="entry name" value="Glutathione-S-Trfase_C_sf"/>
</dbReference>
<evidence type="ECO:0000256" key="5">
    <source>
        <dbReference type="ARBA" id="ARBA00022501"/>
    </source>
</evidence>
<dbReference type="SFLD" id="SFLDG01182">
    <property type="entry name" value="Prostaglandin_E_synthase_like"/>
    <property type="match status" value="1"/>
</dbReference>
<evidence type="ECO:0000256" key="4">
    <source>
        <dbReference type="ARBA" id="ARBA00019474"/>
    </source>
</evidence>
<keyword evidence="5" id="KW-0644">Prostaglandin metabolism</keyword>
<evidence type="ECO:0000256" key="17">
    <source>
        <dbReference type="ARBA" id="ARBA00031041"/>
    </source>
</evidence>
<keyword evidence="21" id="KW-1185">Reference proteome</keyword>
<evidence type="ECO:0000256" key="11">
    <source>
        <dbReference type="ARBA" id="ARBA00023098"/>
    </source>
</evidence>
<feature type="domain" description="GST N-terminal" evidence="19">
    <location>
        <begin position="16"/>
        <end position="96"/>
    </location>
</feature>
<evidence type="ECO:0000256" key="3">
    <source>
        <dbReference type="ARBA" id="ARBA00012203"/>
    </source>
</evidence>
<dbReference type="STRING" id="5762.D2UY89"/>
<reference evidence="20 21" key="1">
    <citation type="journal article" date="2010" name="Cell">
        <title>The genome of Naegleria gruberi illuminates early eukaryotic versatility.</title>
        <authorList>
            <person name="Fritz-Laylin L.K."/>
            <person name="Prochnik S.E."/>
            <person name="Ginger M.L."/>
            <person name="Dacks J.B."/>
            <person name="Carpenter M.L."/>
            <person name="Field M.C."/>
            <person name="Kuo A."/>
            <person name="Paredez A."/>
            <person name="Chapman J."/>
            <person name="Pham J."/>
            <person name="Shu S."/>
            <person name="Neupane R."/>
            <person name="Cipriano M."/>
            <person name="Mancuso J."/>
            <person name="Tu H."/>
            <person name="Salamov A."/>
            <person name="Lindquist E."/>
            <person name="Shapiro H."/>
            <person name="Lucas S."/>
            <person name="Grigoriev I.V."/>
            <person name="Cande W.Z."/>
            <person name="Fulton C."/>
            <person name="Rokhsar D.S."/>
            <person name="Dawson S.C."/>
        </authorList>
    </citation>
    <scope>NUCLEOTIDE SEQUENCE [LARGE SCALE GENOMIC DNA]</scope>
    <source>
        <strain evidence="20 21">NEG-M</strain>
    </source>
</reference>
<keyword evidence="9" id="KW-0276">Fatty acid metabolism</keyword>
<dbReference type="InterPro" id="IPR034335">
    <property type="entry name" value="PGES2_C"/>
</dbReference>
<dbReference type="InterPro" id="IPR034334">
    <property type="entry name" value="PGES2"/>
</dbReference>
<dbReference type="GO" id="GO:0005739">
    <property type="term" value="C:mitochondrion"/>
    <property type="evidence" value="ECO:0007669"/>
    <property type="project" value="TreeGrafter"/>
</dbReference>
<dbReference type="PROSITE" id="PS51354">
    <property type="entry name" value="GLUTAREDOXIN_2"/>
    <property type="match status" value="1"/>
</dbReference>
<dbReference type="SUPFAM" id="SSF47616">
    <property type="entry name" value="GST C-terminal domain-like"/>
    <property type="match status" value="1"/>
</dbReference>
<dbReference type="eggNOG" id="KOG3029">
    <property type="taxonomic scope" value="Eukaryota"/>
</dbReference>
<dbReference type="Gene3D" id="1.20.1050.10">
    <property type="match status" value="1"/>
</dbReference>
<dbReference type="InParanoid" id="D2UY89"/>
<dbReference type="GeneID" id="8859077"/>
<evidence type="ECO:0000259" key="19">
    <source>
        <dbReference type="PROSITE" id="PS50404"/>
    </source>
</evidence>
<dbReference type="SUPFAM" id="SSF52833">
    <property type="entry name" value="Thioredoxin-like"/>
    <property type="match status" value="1"/>
</dbReference>
<evidence type="ECO:0000256" key="15">
    <source>
        <dbReference type="ARBA" id="ARBA00023930"/>
    </source>
</evidence>
<evidence type="ECO:0000313" key="21">
    <source>
        <dbReference type="Proteomes" id="UP000006671"/>
    </source>
</evidence>
<dbReference type="RefSeq" id="XP_002683498.1">
    <property type="nucleotide sequence ID" value="XM_002683452.1"/>
</dbReference>
<dbReference type="SFLD" id="SFLDG01203">
    <property type="entry name" value="Prostaglandin_E_synthase_like1"/>
    <property type="match status" value="1"/>
</dbReference>
<keyword evidence="13" id="KW-0275">Fatty acid biosynthesis</keyword>
<dbReference type="PANTHER" id="PTHR12782">
    <property type="entry name" value="MICROSOMAL PROSTAGLANDIN E SYNTHASE-2"/>
    <property type="match status" value="1"/>
</dbReference>
<dbReference type="EC" id="5.3.99.3" evidence="3"/>
<dbReference type="VEuPathDB" id="AmoebaDB:NAEGRDRAFT_29414"/>
<name>D2UY89_NAEGR</name>
<dbReference type="GO" id="GO:0012505">
    <property type="term" value="C:endomembrane system"/>
    <property type="evidence" value="ECO:0007669"/>
    <property type="project" value="UniProtKB-SubCell"/>
</dbReference>
<gene>
    <name evidence="20" type="ORF">NAEGRDRAFT_29414</name>
</gene>